<evidence type="ECO:0000313" key="3">
    <source>
        <dbReference type="EMBL" id="CAL1613180.1"/>
    </source>
</evidence>
<organism evidence="3 4">
    <name type="scientific">Knipowitschia caucasica</name>
    <name type="common">Caucasian dwarf goby</name>
    <name type="synonym">Pomatoschistus caucasicus</name>
    <dbReference type="NCBI Taxonomy" id="637954"/>
    <lineage>
        <taxon>Eukaryota</taxon>
        <taxon>Metazoa</taxon>
        <taxon>Chordata</taxon>
        <taxon>Craniata</taxon>
        <taxon>Vertebrata</taxon>
        <taxon>Euteleostomi</taxon>
        <taxon>Actinopterygii</taxon>
        <taxon>Neopterygii</taxon>
        <taxon>Teleostei</taxon>
        <taxon>Neoteleostei</taxon>
        <taxon>Acanthomorphata</taxon>
        <taxon>Gobiaria</taxon>
        <taxon>Gobiiformes</taxon>
        <taxon>Gobioidei</taxon>
        <taxon>Gobiidae</taxon>
        <taxon>Gobiinae</taxon>
        <taxon>Knipowitschia</taxon>
    </lineage>
</organism>
<dbReference type="PANTHER" id="PTHR47510:SF3">
    <property type="entry name" value="ENDO_EXONUCLEASE_PHOSPHATASE DOMAIN-CONTAINING PROTEIN"/>
    <property type="match status" value="1"/>
</dbReference>
<feature type="compositionally biased region" description="Pro residues" evidence="1">
    <location>
        <begin position="461"/>
        <end position="471"/>
    </location>
</feature>
<evidence type="ECO:0000256" key="1">
    <source>
        <dbReference type="SAM" id="MobiDB-lite"/>
    </source>
</evidence>
<protein>
    <recommendedName>
        <fullName evidence="2">Reverse transcriptase domain-containing protein</fullName>
    </recommendedName>
</protein>
<accession>A0AAV2MIP5</accession>
<dbReference type="SUPFAM" id="SSF56219">
    <property type="entry name" value="DNase I-like"/>
    <property type="match status" value="1"/>
</dbReference>
<keyword evidence="4" id="KW-1185">Reference proteome</keyword>
<dbReference type="Gene3D" id="3.60.10.10">
    <property type="entry name" value="Endonuclease/exonuclease/phosphatase"/>
    <property type="match status" value="1"/>
</dbReference>
<dbReference type="SUPFAM" id="SSF56672">
    <property type="entry name" value="DNA/RNA polymerases"/>
    <property type="match status" value="1"/>
</dbReference>
<dbReference type="CDD" id="cd01650">
    <property type="entry name" value="RT_nLTR_like"/>
    <property type="match status" value="1"/>
</dbReference>
<dbReference type="InterPro" id="IPR043502">
    <property type="entry name" value="DNA/RNA_pol_sf"/>
</dbReference>
<sequence length="851" mass="95885">MTSALFSEFSAHRATRPACPIVYTREQLLGLRDSAFRHPEKPVIPLEIRRRRRGSRGGQKRKRRPYLPSIIMGNVRSISNKTEELTALVRHHKEYRQCGLMCFSETWLCGNIPDSVVALEGFKLVRADRCAEGSGKSKGGGVAIYVNEQWCIPTHVHVVQRTCTRDLELLAVSMRPRYLPREFSHTVVLCVYIPPSADAATACEEMHRTVTQIQTRSPRALILISGDFNHASLSATLPKFKQYVTCPTRGNKTLDLLYVNVRDAYTSSPLPPLGRSDHSQVRLSPEYTPVVRRNPAQKRIVKVWSDDVDEMLRDCFQNTDWEMICSSHGEDIESLTHCITDYILFCVDNTVPTKKVRCFSNNHPWVTPELKALLNLKKRAFISGDREEQKRIQHELQWRIRRAKKDYGKKLEQKLAQGNARDVWRGLKNISGFGQSARGTADGDQHRADEFNQHFNRFDSPPSPSAPPPAPTSSHVPSPVDTAQWTLPPAAPGPPAPASPAPTSDRPDGISPRLLRTCADQLSGVLSYMYNLSLSLEKVPVLWKTSCVIPVPKTAHAKEPAHYRPVALTSHLMKTMERLILTHLRSVVSPTLDPLQFAYRPNIGVEDAVIYFLQRTLSHLEPAGSAVRVMFFDFSSAFNTIRPALLRGKMEDAGVDSSLTAWTINYLSDRPQYVRLRSCESEVVVCSTGAPQGTVLSPFLFTIYTSDFTHDTHSCHLQKFSDDSAIVGCVSEGNELEYRSVIKDFVDWCERNHLCLNTSKTKEMVIDFRRKPLSHTLLNIQGEDIELVDSFKYLGVHINNKLDWSHNTNALHKKGQSRLFLLRRLRSFGLLPFTTLPCAGPRAAQSGTETD</sequence>
<feature type="domain" description="Reverse transcriptase" evidence="2">
    <location>
        <begin position="532"/>
        <end position="798"/>
    </location>
</feature>
<dbReference type="Proteomes" id="UP001497482">
    <property type="component" value="Chromosome 8"/>
</dbReference>
<dbReference type="PANTHER" id="PTHR47510">
    <property type="entry name" value="REVERSE TRANSCRIPTASE DOMAIN-CONTAINING PROTEIN"/>
    <property type="match status" value="1"/>
</dbReference>
<dbReference type="InterPro" id="IPR036691">
    <property type="entry name" value="Endo/exonu/phosph_ase_sf"/>
</dbReference>
<feature type="region of interest" description="Disordered" evidence="1">
    <location>
        <begin position="454"/>
        <end position="512"/>
    </location>
</feature>
<feature type="compositionally biased region" description="Pro residues" evidence="1">
    <location>
        <begin position="489"/>
        <end position="500"/>
    </location>
</feature>
<evidence type="ECO:0000259" key="2">
    <source>
        <dbReference type="PROSITE" id="PS50878"/>
    </source>
</evidence>
<gene>
    <name evidence="3" type="ORF">KC01_LOCUS39436</name>
</gene>
<dbReference type="Pfam" id="PF00078">
    <property type="entry name" value="RVT_1"/>
    <property type="match status" value="1"/>
</dbReference>
<dbReference type="AlphaFoldDB" id="A0AAV2MIP5"/>
<reference evidence="3 4" key="1">
    <citation type="submission" date="2024-04" db="EMBL/GenBank/DDBJ databases">
        <authorList>
            <person name="Waldvogel A.-M."/>
            <person name="Schoenle A."/>
        </authorList>
    </citation>
    <scope>NUCLEOTIDE SEQUENCE [LARGE SCALE GENOMIC DNA]</scope>
</reference>
<dbReference type="PROSITE" id="PS50878">
    <property type="entry name" value="RT_POL"/>
    <property type="match status" value="1"/>
</dbReference>
<dbReference type="InterPro" id="IPR000477">
    <property type="entry name" value="RT_dom"/>
</dbReference>
<evidence type="ECO:0000313" key="4">
    <source>
        <dbReference type="Proteomes" id="UP001497482"/>
    </source>
</evidence>
<proteinExistence type="predicted"/>
<name>A0AAV2MIP5_KNICA</name>
<dbReference type="EMBL" id="OZ035830">
    <property type="protein sequence ID" value="CAL1613180.1"/>
    <property type="molecule type" value="Genomic_DNA"/>
</dbReference>